<evidence type="ECO:0000313" key="2">
    <source>
        <dbReference type="EMBL" id="VDI56454.1"/>
    </source>
</evidence>
<evidence type="ECO:0000256" key="1">
    <source>
        <dbReference type="SAM" id="MobiDB-lite"/>
    </source>
</evidence>
<reference evidence="2" key="1">
    <citation type="submission" date="2018-11" db="EMBL/GenBank/DDBJ databases">
        <authorList>
            <person name="Alioto T."/>
            <person name="Alioto T."/>
        </authorList>
    </citation>
    <scope>NUCLEOTIDE SEQUENCE</scope>
</reference>
<name>A0A8B6FZ61_MYTGA</name>
<feature type="compositionally biased region" description="Low complexity" evidence="1">
    <location>
        <begin position="69"/>
        <end position="78"/>
    </location>
</feature>
<gene>
    <name evidence="2" type="ORF">MGAL_10B045566</name>
</gene>
<dbReference type="EMBL" id="UYJE01007610">
    <property type="protein sequence ID" value="VDI56454.1"/>
    <property type="molecule type" value="Genomic_DNA"/>
</dbReference>
<keyword evidence="3" id="KW-1185">Reference proteome</keyword>
<dbReference type="AlphaFoldDB" id="A0A8B6FZ61"/>
<comment type="caution">
    <text evidence="2">The sequence shown here is derived from an EMBL/GenBank/DDBJ whole genome shotgun (WGS) entry which is preliminary data.</text>
</comment>
<feature type="region of interest" description="Disordered" evidence="1">
    <location>
        <begin position="60"/>
        <end position="90"/>
    </location>
</feature>
<evidence type="ECO:0000313" key="3">
    <source>
        <dbReference type="Proteomes" id="UP000596742"/>
    </source>
</evidence>
<organism evidence="2 3">
    <name type="scientific">Mytilus galloprovincialis</name>
    <name type="common">Mediterranean mussel</name>
    <dbReference type="NCBI Taxonomy" id="29158"/>
    <lineage>
        <taxon>Eukaryota</taxon>
        <taxon>Metazoa</taxon>
        <taxon>Spiralia</taxon>
        <taxon>Lophotrochozoa</taxon>
        <taxon>Mollusca</taxon>
        <taxon>Bivalvia</taxon>
        <taxon>Autobranchia</taxon>
        <taxon>Pteriomorphia</taxon>
        <taxon>Mytilida</taxon>
        <taxon>Mytiloidea</taxon>
        <taxon>Mytilidae</taxon>
        <taxon>Mytilinae</taxon>
        <taxon>Mytilus</taxon>
    </lineage>
</organism>
<proteinExistence type="predicted"/>
<dbReference type="Proteomes" id="UP000596742">
    <property type="component" value="Unassembled WGS sequence"/>
</dbReference>
<sequence>MIRNDTFESPSNSSQVILVREATINTMATQEEVELPNMVGEMKLDSGVTNDSPVLEINCNTSNPDQTEDQQTTDTQQTLNDQKKNGINNPVFSEEGTIEETIPPLTYVDFLPQKTHAEIATDPTFSDFSSIIEQANSWLTLNPEYSLWKCETVTFKIKNDFTSDQDDPVYMESAFGLNRYLSGLRLWLVPQMNSTLPVAQIGFTTALPGKLDEHNNVIASSHSTIQDSIEQLNKQFIKKPLPGVILNVEMIEFHENESSGSMSIDPNKTYWEEKGTENMVKISAVRVYFIIGKPEYVKIGYHDEQPSMQHVPFSTVVKFGPFRDVVTKMGYWLKSQKGIRVVNLQSINVVVSYSRDVKAHLDPTQNCSTEKTGIESRYAKVLRAFYVQQKSDEVPYSSLNLHTRLFVPVLREGKLFESVSKTMQRTIKWLDYTRVPPFSVETIQYQVYLGGESVGNLEDKVDKSVRRTNGRYQLSTFRIYFPSEFSEPPPEIAPEVDTAAGWGCVIS</sequence>
<protein>
    <submittedName>
        <fullName evidence="2">Uncharacterized protein</fullName>
    </submittedName>
</protein>
<accession>A0A8B6FZ61</accession>
<dbReference type="OrthoDB" id="6283821at2759"/>